<feature type="chain" id="PRO_5045715267" description="Sn-glycerol-3-phosphate transporter" evidence="1">
    <location>
        <begin position="26"/>
        <end position="166"/>
    </location>
</feature>
<feature type="signal peptide" evidence="1">
    <location>
        <begin position="1"/>
        <end position="25"/>
    </location>
</feature>
<keyword evidence="1" id="KW-0732">Signal</keyword>
<dbReference type="Proteomes" id="UP000611945">
    <property type="component" value="Unassembled WGS sequence"/>
</dbReference>
<evidence type="ECO:0000313" key="3">
    <source>
        <dbReference type="Proteomes" id="UP000611945"/>
    </source>
</evidence>
<evidence type="ECO:0000313" key="2">
    <source>
        <dbReference type="EMBL" id="MBD7976825.1"/>
    </source>
</evidence>
<organism evidence="2 3">
    <name type="scientific">Serpens gallinarum</name>
    <dbReference type="NCBI Taxonomy" id="2763075"/>
    <lineage>
        <taxon>Bacteria</taxon>
        <taxon>Pseudomonadati</taxon>
        <taxon>Pseudomonadota</taxon>
        <taxon>Gammaproteobacteria</taxon>
        <taxon>Pseudomonadales</taxon>
        <taxon>Pseudomonadaceae</taxon>
        <taxon>Pseudomonas</taxon>
    </lineage>
</organism>
<reference evidence="2 3" key="1">
    <citation type="submission" date="2020-08" db="EMBL/GenBank/DDBJ databases">
        <title>A Genomic Blueprint of the Chicken Gut Microbiome.</title>
        <authorList>
            <person name="Gilroy R."/>
            <person name="Ravi A."/>
            <person name="Getino M."/>
            <person name="Pursley I."/>
            <person name="Horton D.L."/>
            <person name="Alikhan N.-F."/>
            <person name="Baker D."/>
            <person name="Gharbi K."/>
            <person name="Hall N."/>
            <person name="Watson M."/>
            <person name="Adriaenssens E.M."/>
            <person name="Foster-Nyarko E."/>
            <person name="Jarju S."/>
            <person name="Secka A."/>
            <person name="Antonio M."/>
            <person name="Oren A."/>
            <person name="Chaudhuri R."/>
            <person name="La Ragione R.M."/>
            <person name="Hildebrand F."/>
            <person name="Pallen M.J."/>
        </authorList>
    </citation>
    <scope>NUCLEOTIDE SEQUENCE [LARGE SCALE GENOMIC DNA]</scope>
    <source>
        <strain evidence="2 3">Sa2CUA2</strain>
    </source>
</reference>
<proteinExistence type="predicted"/>
<keyword evidence="3" id="KW-1185">Reference proteome</keyword>
<sequence length="166" mass="18298">MVFSVNAFQPLIACACALVCSLTFASSQPTTHTLAIQYAPYVYHWQHNPEHNNTPHLIGLEYRAPSEWVFGGVRFDNSFDQPSQYYYAGRQWTFDTVSPNLYGKLTAGPLLGYTGEYENKIPVNRKGVGLGAIPALGYQMMGANAQVALLGTAGFMFTFGADLLSW</sequence>
<evidence type="ECO:0008006" key="4">
    <source>
        <dbReference type="Google" id="ProtNLM"/>
    </source>
</evidence>
<accession>A0ABR8TM32</accession>
<dbReference type="EMBL" id="JACSQG010000002">
    <property type="protein sequence ID" value="MBD7976825.1"/>
    <property type="molecule type" value="Genomic_DNA"/>
</dbReference>
<comment type="caution">
    <text evidence="2">The sequence shown here is derived from an EMBL/GenBank/DDBJ whole genome shotgun (WGS) entry which is preliminary data.</text>
</comment>
<gene>
    <name evidence="2" type="ORF">H9642_06430</name>
</gene>
<evidence type="ECO:0000256" key="1">
    <source>
        <dbReference type="SAM" id="SignalP"/>
    </source>
</evidence>
<protein>
    <recommendedName>
        <fullName evidence="4">Sn-glycerol-3-phosphate transporter</fullName>
    </recommendedName>
</protein>
<name>A0ABR8TM32_9PSED</name>